<evidence type="ECO:0000313" key="3">
    <source>
        <dbReference type="Proteomes" id="UP000050378"/>
    </source>
</evidence>
<dbReference type="Gene3D" id="3.40.190.10">
    <property type="entry name" value="Periplasmic binding protein-like II"/>
    <property type="match status" value="2"/>
</dbReference>
<name>A0A0P7DS35_9GAMM</name>
<accession>A0A0P7DS35</accession>
<protein>
    <submittedName>
        <fullName evidence="2">Uncharacterized protein</fullName>
    </submittedName>
</protein>
<feature type="signal peptide" evidence="1">
    <location>
        <begin position="1"/>
        <end position="18"/>
    </location>
</feature>
<reference evidence="2 3" key="1">
    <citation type="submission" date="2015-09" db="EMBL/GenBank/DDBJ databases">
        <title>Draft Genome Sequence of Pseudoalteromonas lipolytica UCD-48B.</title>
        <authorList>
            <person name="Krusor M."/>
            <person name="Coil D.A."/>
            <person name="Lang J.M."/>
            <person name="Eisen J.A."/>
            <person name="Alexiev A."/>
        </authorList>
    </citation>
    <scope>NUCLEOTIDE SEQUENCE [LARGE SCALE GENOMIC DNA]</scope>
    <source>
        <strain evidence="2 3">UCD-48B</strain>
    </source>
</reference>
<dbReference type="STRING" id="570156.AOG27_08925"/>
<dbReference type="Proteomes" id="UP000050378">
    <property type="component" value="Unassembled WGS sequence"/>
</dbReference>
<feature type="chain" id="PRO_5006138006" evidence="1">
    <location>
        <begin position="19"/>
        <end position="245"/>
    </location>
</feature>
<proteinExistence type="predicted"/>
<organism evidence="2 3">
    <name type="scientific">Pseudoalteromonas lipolytica</name>
    <dbReference type="NCBI Taxonomy" id="570156"/>
    <lineage>
        <taxon>Bacteria</taxon>
        <taxon>Pseudomonadati</taxon>
        <taxon>Pseudomonadota</taxon>
        <taxon>Gammaproteobacteria</taxon>
        <taxon>Alteromonadales</taxon>
        <taxon>Pseudoalteromonadaceae</taxon>
        <taxon>Pseudoalteromonas</taxon>
    </lineage>
</organism>
<evidence type="ECO:0000313" key="2">
    <source>
        <dbReference type="EMBL" id="KPM83966.1"/>
    </source>
</evidence>
<dbReference type="AlphaFoldDB" id="A0A0P7DS35"/>
<evidence type="ECO:0000256" key="1">
    <source>
        <dbReference type="SAM" id="SignalP"/>
    </source>
</evidence>
<sequence length="245" mass="28024">MSHRFAFLLLFFCFSSLANTHTLFFNRPADTPQARFVIDLLKMAYKEIGYEISIIDFSHQNALEAANQGVLDGQLGRIADVKEGYPNLIKVNYPLFDFNLILLKNCKTCYYPKLKSLAIQSSYPAAQSYIERHPFKGDVIKVRNVTAQLNLLTQNRVEGAILLDFMLSTKHPDFDQDAFHKQVLMPMQSYHFVHKRHEKLIPKLTRVLEKFDENGTVQFLKSALIVDFQLVAFSEGNVCNAVGID</sequence>
<gene>
    <name evidence="2" type="ORF">AOG27_08925</name>
</gene>
<dbReference type="PATRIC" id="fig|570156.3.peg.2850"/>
<dbReference type="SUPFAM" id="SSF53850">
    <property type="entry name" value="Periplasmic binding protein-like II"/>
    <property type="match status" value="1"/>
</dbReference>
<keyword evidence="1" id="KW-0732">Signal</keyword>
<dbReference type="EMBL" id="LJTC01000005">
    <property type="protein sequence ID" value="KPM83966.1"/>
    <property type="molecule type" value="Genomic_DNA"/>
</dbReference>
<comment type="caution">
    <text evidence="2">The sequence shown here is derived from an EMBL/GenBank/DDBJ whole genome shotgun (WGS) entry which is preliminary data.</text>
</comment>